<dbReference type="AlphaFoldDB" id="A0ABD2KXZ3"/>
<proteinExistence type="predicted"/>
<dbReference type="EMBL" id="JBICBT010000605">
    <property type="protein sequence ID" value="KAL3107813.1"/>
    <property type="molecule type" value="Genomic_DNA"/>
</dbReference>
<evidence type="ECO:0000313" key="1">
    <source>
        <dbReference type="EMBL" id="KAL3107813.1"/>
    </source>
</evidence>
<reference evidence="1 2" key="1">
    <citation type="submission" date="2024-10" db="EMBL/GenBank/DDBJ databases">
        <authorList>
            <person name="Kim D."/>
        </authorList>
    </citation>
    <scope>NUCLEOTIDE SEQUENCE [LARGE SCALE GENOMIC DNA]</scope>
    <source>
        <strain evidence="1">BH-2024</strain>
    </source>
</reference>
<organism evidence="1 2">
    <name type="scientific">Heterodera trifolii</name>
    <dbReference type="NCBI Taxonomy" id="157864"/>
    <lineage>
        <taxon>Eukaryota</taxon>
        <taxon>Metazoa</taxon>
        <taxon>Ecdysozoa</taxon>
        <taxon>Nematoda</taxon>
        <taxon>Chromadorea</taxon>
        <taxon>Rhabditida</taxon>
        <taxon>Tylenchina</taxon>
        <taxon>Tylenchomorpha</taxon>
        <taxon>Tylenchoidea</taxon>
        <taxon>Heteroderidae</taxon>
        <taxon>Heteroderinae</taxon>
        <taxon>Heterodera</taxon>
    </lineage>
</organism>
<comment type="caution">
    <text evidence="1">The sequence shown here is derived from an EMBL/GenBank/DDBJ whole genome shotgun (WGS) entry which is preliminary data.</text>
</comment>
<gene>
    <name evidence="1" type="ORF">niasHT_017045</name>
</gene>
<protein>
    <submittedName>
        <fullName evidence="1">Uncharacterized protein</fullName>
    </submittedName>
</protein>
<evidence type="ECO:0000313" key="2">
    <source>
        <dbReference type="Proteomes" id="UP001620626"/>
    </source>
</evidence>
<keyword evidence="2" id="KW-1185">Reference proteome</keyword>
<dbReference type="Proteomes" id="UP001620626">
    <property type="component" value="Unassembled WGS sequence"/>
</dbReference>
<sequence length="821" mass="93488">MEKIALCIGKKNEVCYLMYGGEHHLLNTVEMRPNFEGVKVGQWFRMSIDRRKGRHVFESLAKSEAPSTRVWQDGDESVVQVQLPIFFVSKPEDVHLPDFRVFYSPVLDGSSLSADDYCFSDDVSIKPWVQYEAFLTLSGWEIGIPRWKLQSLKDIVMESKKLSAVSKHVSTFHFSHLITQKEQGFVLKLFDDYCFVLILCLRDGQLAIATNKLTNNISVGDIVHFCCREVDRPVLPSISSSKLFVVDLSLNKEPSLPVGLSSNFSLKSLEGDKLFELRFPVSNSMLSPTFTVRGSIHVDNFGVLLDPDGKLGNHLSLVRVGQLIIAQARLCLVPERQSPLWFIVNVICEEKEEEYVKEETNVGDEQSHGYDLISEDNQNKENETEIGDERDDEFDVIDGGFGGGWKRTEKKRFEAELKREEKSCVEESLNASIGESSISSSESIRSATENLPMSDAIALFIQIRSYEWILALYDKRLKKFAQSCCTLIKSLPLGADHRSPIPGSWFQICYAFYDTHQNQRAQKHILISSMFPAQSDGLPMQINPNNKEVWTMVINGKFDCALKGGTSRTTNNKPPIPVTKVFSRANSEAQIENQRNIGRSSTVFNSGVFNRRTIVVPSRNDNNFDKTRLERYFCVDYEMAGIVVGCLRASVPEMDAKNTFWIWPFCTGTQTPRELTLCTSLMLEHGTWIKFNAECYQRGEIDEFKELAHWLDTHVNEGPKAPKVCLECSIQIPADYDPDSEVHNEIWTCRFKPKNNHIPFIKKLIPTDELKSYLKQHRGKFGVFARLEYRREFGGNGRTVGYWQIAKLLTGMNKKPDNLKD</sequence>
<name>A0ABD2KXZ3_9BILA</name>
<accession>A0ABD2KXZ3</accession>